<dbReference type="AlphaFoldDB" id="H5XVM8"/>
<sequence length="137" mass="16323">MFKEVKTSTIGYILFGLGLIYVIFSVLIGGEKALKIEPDLRNQFSMITPFPGTEQYDSDYIVKEGLVDLDWFYRSSVPFDEVFKHYTDELEKNGWKFHMKQKNRDGTVSYYFRQGDYFANITFLDNYHFQFNLRWAM</sequence>
<dbReference type="HOGENOM" id="CLU_1861999_0_0_9"/>
<dbReference type="RefSeq" id="WP_007784348.1">
    <property type="nucleotide sequence ID" value="NZ_CM001441.1"/>
</dbReference>
<protein>
    <submittedName>
        <fullName evidence="2">Uncharacterized protein</fullName>
    </submittedName>
</protein>
<evidence type="ECO:0000256" key="1">
    <source>
        <dbReference type="SAM" id="Phobius"/>
    </source>
</evidence>
<feature type="transmembrane region" description="Helical" evidence="1">
    <location>
        <begin position="12"/>
        <end position="30"/>
    </location>
</feature>
<accession>H5XVM8</accession>
<gene>
    <name evidence="2" type="ORF">DesyoDRAFT_3068</name>
</gene>
<keyword evidence="1" id="KW-0472">Membrane</keyword>
<dbReference type="Proteomes" id="UP000005104">
    <property type="component" value="Chromosome"/>
</dbReference>
<name>H5XVM8_9FIRM</name>
<dbReference type="OrthoDB" id="9854546at2"/>
<dbReference type="EMBL" id="CM001441">
    <property type="protein sequence ID" value="EHQ90111.1"/>
    <property type="molecule type" value="Genomic_DNA"/>
</dbReference>
<organism evidence="2 3">
    <name type="scientific">Desulfosporosinus youngiae DSM 17734</name>
    <dbReference type="NCBI Taxonomy" id="768710"/>
    <lineage>
        <taxon>Bacteria</taxon>
        <taxon>Bacillati</taxon>
        <taxon>Bacillota</taxon>
        <taxon>Clostridia</taxon>
        <taxon>Eubacteriales</taxon>
        <taxon>Desulfitobacteriaceae</taxon>
        <taxon>Desulfosporosinus</taxon>
    </lineage>
</organism>
<evidence type="ECO:0000313" key="3">
    <source>
        <dbReference type="Proteomes" id="UP000005104"/>
    </source>
</evidence>
<evidence type="ECO:0000313" key="2">
    <source>
        <dbReference type="EMBL" id="EHQ90111.1"/>
    </source>
</evidence>
<keyword evidence="3" id="KW-1185">Reference proteome</keyword>
<proteinExistence type="predicted"/>
<reference evidence="2 3" key="1">
    <citation type="submission" date="2011-11" db="EMBL/GenBank/DDBJ databases">
        <title>The Noncontiguous Finished genome of Desulfosporosinus youngiae DSM 17734.</title>
        <authorList>
            <consortium name="US DOE Joint Genome Institute (JGI-PGF)"/>
            <person name="Lucas S."/>
            <person name="Han J."/>
            <person name="Lapidus A."/>
            <person name="Cheng J.-F."/>
            <person name="Goodwin L."/>
            <person name="Pitluck S."/>
            <person name="Peters L."/>
            <person name="Ovchinnikova G."/>
            <person name="Lu M."/>
            <person name="Land M.L."/>
            <person name="Hauser L."/>
            <person name="Pester M."/>
            <person name="Spring S."/>
            <person name="Ollivier B."/>
            <person name="Rattei T."/>
            <person name="Klenk H.-P."/>
            <person name="Wagner M."/>
            <person name="Loy A."/>
            <person name="Woyke T.J."/>
        </authorList>
    </citation>
    <scope>NUCLEOTIDE SEQUENCE [LARGE SCALE GENOMIC DNA]</scope>
    <source>
        <strain evidence="2 3">DSM 17734</strain>
    </source>
</reference>
<keyword evidence="1" id="KW-1133">Transmembrane helix</keyword>
<keyword evidence="1" id="KW-0812">Transmembrane</keyword>